<keyword evidence="5 6" id="KW-0862">Zinc</keyword>
<dbReference type="EMBL" id="JNBR01001522">
    <property type="protein sequence ID" value="OQR86268.1"/>
    <property type="molecule type" value="Genomic_DNA"/>
</dbReference>
<dbReference type="OrthoDB" id="16516at2759"/>
<comment type="caution">
    <text evidence="9">The sequence shown here is derived from an EMBL/GenBank/DDBJ whole genome shotgun (WGS) entry which is preliminary data.</text>
</comment>
<dbReference type="AlphaFoldDB" id="A0A1V9YKN9"/>
<keyword evidence="3 6" id="KW-0863">Zinc-finger</keyword>
<keyword evidence="4" id="KW-0378">Hydrolase</keyword>
<dbReference type="GO" id="GO:0005634">
    <property type="term" value="C:nucleus"/>
    <property type="evidence" value="ECO:0007669"/>
    <property type="project" value="TreeGrafter"/>
</dbReference>
<dbReference type="PROSITE" id="PS50103">
    <property type="entry name" value="ZF_C3H1"/>
    <property type="match status" value="2"/>
</dbReference>
<dbReference type="GO" id="GO:0003676">
    <property type="term" value="F:nucleic acid binding"/>
    <property type="evidence" value="ECO:0007669"/>
    <property type="project" value="InterPro"/>
</dbReference>
<protein>
    <recommendedName>
        <fullName evidence="8">C3H1-type domain-containing protein</fullName>
    </recommendedName>
</protein>
<accession>A0A1V9YKN9</accession>
<dbReference type="PANTHER" id="PTHR12801">
    <property type="entry name" value="RNA EXONUCLEASE REXO1 / RECO3 FAMILY MEMBER-RELATED"/>
    <property type="match status" value="1"/>
</dbReference>
<feature type="domain" description="C3H1-type" evidence="8">
    <location>
        <begin position="31"/>
        <end position="59"/>
    </location>
</feature>
<evidence type="ECO:0000313" key="9">
    <source>
        <dbReference type="EMBL" id="OQR86268.1"/>
    </source>
</evidence>
<dbReference type="SMART" id="SM00356">
    <property type="entry name" value="ZnF_C3H1"/>
    <property type="match status" value="2"/>
</dbReference>
<dbReference type="InterPro" id="IPR013520">
    <property type="entry name" value="Ribonucl_H"/>
</dbReference>
<organism evidence="9 10">
    <name type="scientific">Achlya hypogyna</name>
    <name type="common">Oomycete</name>
    <name type="synonym">Protoachlya hypogyna</name>
    <dbReference type="NCBI Taxonomy" id="1202772"/>
    <lineage>
        <taxon>Eukaryota</taxon>
        <taxon>Sar</taxon>
        <taxon>Stramenopiles</taxon>
        <taxon>Oomycota</taxon>
        <taxon>Saprolegniomycetes</taxon>
        <taxon>Saprolegniales</taxon>
        <taxon>Achlyaceae</taxon>
        <taxon>Achlya</taxon>
    </lineage>
</organism>
<dbReference type="GO" id="GO:0004527">
    <property type="term" value="F:exonuclease activity"/>
    <property type="evidence" value="ECO:0007669"/>
    <property type="project" value="InterPro"/>
</dbReference>
<evidence type="ECO:0000256" key="1">
    <source>
        <dbReference type="ARBA" id="ARBA00022722"/>
    </source>
</evidence>
<keyword evidence="2 6" id="KW-0479">Metal-binding</keyword>
<feature type="region of interest" description="Disordered" evidence="7">
    <location>
        <begin position="51"/>
        <end position="72"/>
    </location>
</feature>
<dbReference type="PANTHER" id="PTHR12801:SF159">
    <property type="entry name" value="C3H1-TYPE DOMAIN-CONTAINING PROTEIN"/>
    <property type="match status" value="1"/>
</dbReference>
<dbReference type="Pfam" id="PF00929">
    <property type="entry name" value="RNase_T"/>
    <property type="match status" value="1"/>
</dbReference>
<sequence length="339" mass="37440">METSPPLPPGPAPPLPPPVPAPQAKYAIYNPSAAPPCRFYSKPQGCMKGRGCPFRHDGPGRRQPRNERPREARPPCRFFLKGQCRNGDQCTFAHEGAPVEAGLPNLAALSIASPADDAVLTRDLLGPFFAVDVECVATGTGYADRDVARIAIVSENELTIFDAYVKPTKPVVSYLTQLTGITASGSHLEHAQPLNEVLTNLKAILPKNCVLVGQSVDKDVAWLQLKPNEDFREIFDVATLFRMPHTTLQNPSTPYRYFSLRHVVKYLLDESIQESDHDPVVDAIYAMKVFKRYRHLHESPEHRRAVLETLAKTPQTPSFAKRHPVIDGVELAPPKGTSD</sequence>
<dbReference type="Pfam" id="PF18044">
    <property type="entry name" value="zf-CCCH_4"/>
    <property type="match status" value="1"/>
</dbReference>
<dbReference type="STRING" id="1202772.A0A1V9YKN9"/>
<feature type="zinc finger region" description="C3H1-type" evidence="6">
    <location>
        <begin position="70"/>
        <end position="97"/>
    </location>
</feature>
<dbReference type="InterPro" id="IPR000571">
    <property type="entry name" value="Znf_CCCH"/>
</dbReference>
<feature type="compositionally biased region" description="Pro residues" evidence="7">
    <location>
        <begin position="1"/>
        <end position="21"/>
    </location>
</feature>
<evidence type="ECO:0000256" key="4">
    <source>
        <dbReference type="ARBA" id="ARBA00022801"/>
    </source>
</evidence>
<gene>
    <name evidence="9" type="ORF">ACHHYP_10797</name>
</gene>
<feature type="compositionally biased region" description="Basic and acidic residues" evidence="7">
    <location>
        <begin position="54"/>
        <end position="72"/>
    </location>
</feature>
<evidence type="ECO:0000313" key="10">
    <source>
        <dbReference type="Proteomes" id="UP000243579"/>
    </source>
</evidence>
<evidence type="ECO:0000256" key="3">
    <source>
        <dbReference type="ARBA" id="ARBA00022771"/>
    </source>
</evidence>
<dbReference type="InterPro" id="IPR036855">
    <property type="entry name" value="Znf_CCCH_sf"/>
</dbReference>
<keyword evidence="10" id="KW-1185">Reference proteome</keyword>
<dbReference type="InterPro" id="IPR047021">
    <property type="entry name" value="REXO1/3/4-like"/>
</dbReference>
<feature type="domain" description="C3H1-type" evidence="8">
    <location>
        <begin position="70"/>
        <end position="97"/>
    </location>
</feature>
<evidence type="ECO:0000256" key="7">
    <source>
        <dbReference type="SAM" id="MobiDB-lite"/>
    </source>
</evidence>
<evidence type="ECO:0000256" key="2">
    <source>
        <dbReference type="ARBA" id="ARBA00022723"/>
    </source>
</evidence>
<dbReference type="Pfam" id="PF14608">
    <property type="entry name" value="zf-CCCH_2"/>
    <property type="match status" value="1"/>
</dbReference>
<evidence type="ECO:0000256" key="5">
    <source>
        <dbReference type="ARBA" id="ARBA00022833"/>
    </source>
</evidence>
<evidence type="ECO:0000256" key="6">
    <source>
        <dbReference type="PROSITE-ProRule" id="PRU00723"/>
    </source>
</evidence>
<feature type="region of interest" description="Disordered" evidence="7">
    <location>
        <begin position="1"/>
        <end position="23"/>
    </location>
</feature>
<dbReference type="Gene3D" id="3.30.420.10">
    <property type="entry name" value="Ribonuclease H-like superfamily/Ribonuclease H"/>
    <property type="match status" value="1"/>
</dbReference>
<dbReference type="SMART" id="SM00479">
    <property type="entry name" value="EXOIII"/>
    <property type="match status" value="1"/>
</dbReference>
<evidence type="ECO:0000259" key="8">
    <source>
        <dbReference type="PROSITE" id="PS50103"/>
    </source>
</evidence>
<dbReference type="Gene3D" id="3.30.1370.210">
    <property type="match status" value="1"/>
</dbReference>
<dbReference type="SUPFAM" id="SSF53098">
    <property type="entry name" value="Ribonuclease H-like"/>
    <property type="match status" value="1"/>
</dbReference>
<dbReference type="Proteomes" id="UP000243579">
    <property type="component" value="Unassembled WGS sequence"/>
</dbReference>
<name>A0A1V9YKN9_ACHHY</name>
<proteinExistence type="predicted"/>
<feature type="zinc finger region" description="C3H1-type" evidence="6">
    <location>
        <begin position="31"/>
        <end position="59"/>
    </location>
</feature>
<dbReference type="InterPro" id="IPR036397">
    <property type="entry name" value="RNaseH_sf"/>
</dbReference>
<reference evidence="9 10" key="1">
    <citation type="journal article" date="2014" name="Genome Biol. Evol.">
        <title>The secreted proteins of Achlya hypogyna and Thraustotheca clavata identify the ancestral oomycete secretome and reveal gene acquisitions by horizontal gene transfer.</title>
        <authorList>
            <person name="Misner I."/>
            <person name="Blouin N."/>
            <person name="Leonard G."/>
            <person name="Richards T.A."/>
            <person name="Lane C.E."/>
        </authorList>
    </citation>
    <scope>NUCLEOTIDE SEQUENCE [LARGE SCALE GENOMIC DNA]</scope>
    <source>
        <strain evidence="9 10">ATCC 48635</strain>
    </source>
</reference>
<dbReference type="InterPro" id="IPR012337">
    <property type="entry name" value="RNaseH-like_sf"/>
</dbReference>
<dbReference type="InterPro" id="IPR041367">
    <property type="entry name" value="Znf-CCCH_4"/>
</dbReference>
<dbReference type="SUPFAM" id="SSF90229">
    <property type="entry name" value="CCCH zinc finger"/>
    <property type="match status" value="2"/>
</dbReference>
<keyword evidence="1" id="KW-0540">Nuclease</keyword>
<dbReference type="GO" id="GO:0008270">
    <property type="term" value="F:zinc ion binding"/>
    <property type="evidence" value="ECO:0007669"/>
    <property type="project" value="UniProtKB-KW"/>
</dbReference>